<evidence type="ECO:0000256" key="9">
    <source>
        <dbReference type="ARBA" id="ARBA00023114"/>
    </source>
</evidence>
<dbReference type="GO" id="GO:0005741">
    <property type="term" value="C:mitochondrial outer membrane"/>
    <property type="evidence" value="ECO:0007669"/>
    <property type="project" value="UniProtKB-SubCell"/>
</dbReference>
<dbReference type="EMBL" id="JAKWBI020000034">
    <property type="protein sequence ID" value="KAJ2905323.1"/>
    <property type="molecule type" value="Genomic_DNA"/>
</dbReference>
<protein>
    <recommendedName>
        <fullName evidence="13">Translocase of outer membrane 40 kDa subunit</fullName>
    </recommendedName>
</protein>
<comment type="caution">
    <text evidence="14">The sequence shown here is derived from an EMBL/GenBank/DDBJ whole genome shotgun (WGS) entry which is preliminary data.</text>
</comment>
<dbReference type="Gene3D" id="2.40.160.10">
    <property type="entry name" value="Porin"/>
    <property type="match status" value="1"/>
</dbReference>
<keyword evidence="10" id="KW-0496">Mitochondrion</keyword>
<comment type="similarity">
    <text evidence="2">Belongs to the Tom40 family.</text>
</comment>
<dbReference type="InterPro" id="IPR037930">
    <property type="entry name" value="Tom40"/>
</dbReference>
<dbReference type="GO" id="GO:0046930">
    <property type="term" value="C:pore complex"/>
    <property type="evidence" value="ECO:0007669"/>
    <property type="project" value="UniProtKB-KW"/>
</dbReference>
<keyword evidence="6" id="KW-1000">Mitochondrion outer membrane</keyword>
<dbReference type="InterPro" id="IPR023614">
    <property type="entry name" value="Porin_dom_sf"/>
</dbReference>
<keyword evidence="9" id="KW-0626">Porin</keyword>
<keyword evidence="3" id="KW-0813">Transport</keyword>
<name>A0AAD5RVW3_9PEZI</name>
<comment type="function">
    <text evidence="12">Channel-forming protein essential for import of protein precursors into mitochondria.</text>
</comment>
<reference evidence="14" key="1">
    <citation type="submission" date="2022-07" db="EMBL/GenBank/DDBJ databases">
        <title>Draft genome sequence of Zalerion maritima ATCC 34329, a (micro)plastics degrading marine fungus.</title>
        <authorList>
            <person name="Paco A."/>
            <person name="Goncalves M.F.M."/>
            <person name="Rocha-Santos T.A.P."/>
            <person name="Alves A."/>
        </authorList>
    </citation>
    <scope>NUCLEOTIDE SEQUENCE</scope>
    <source>
        <strain evidence="14">ATCC 34329</strain>
    </source>
</reference>
<gene>
    <name evidence="14" type="ORF">MKZ38_005836</name>
</gene>
<accession>A0AAD5RVW3</accession>
<evidence type="ECO:0000256" key="12">
    <source>
        <dbReference type="ARBA" id="ARBA00053390"/>
    </source>
</evidence>
<keyword evidence="4" id="KW-1134">Transmembrane beta strand</keyword>
<keyword evidence="11" id="KW-0472">Membrane</keyword>
<evidence type="ECO:0000256" key="8">
    <source>
        <dbReference type="ARBA" id="ARBA00023065"/>
    </source>
</evidence>
<dbReference type="GO" id="GO:0030150">
    <property type="term" value="P:protein import into mitochondrial matrix"/>
    <property type="evidence" value="ECO:0007669"/>
    <property type="project" value="InterPro"/>
</dbReference>
<evidence type="ECO:0000256" key="6">
    <source>
        <dbReference type="ARBA" id="ARBA00022787"/>
    </source>
</evidence>
<keyword evidence="5" id="KW-0812">Transmembrane</keyword>
<evidence type="ECO:0000256" key="10">
    <source>
        <dbReference type="ARBA" id="ARBA00023128"/>
    </source>
</evidence>
<dbReference type="GO" id="GO:0008320">
    <property type="term" value="F:protein transmembrane transporter activity"/>
    <property type="evidence" value="ECO:0007669"/>
    <property type="project" value="InterPro"/>
</dbReference>
<evidence type="ECO:0000256" key="7">
    <source>
        <dbReference type="ARBA" id="ARBA00022927"/>
    </source>
</evidence>
<evidence type="ECO:0000256" key="3">
    <source>
        <dbReference type="ARBA" id="ARBA00022448"/>
    </source>
</evidence>
<evidence type="ECO:0000256" key="1">
    <source>
        <dbReference type="ARBA" id="ARBA00004374"/>
    </source>
</evidence>
<evidence type="ECO:0000313" key="14">
    <source>
        <dbReference type="EMBL" id="KAJ2905323.1"/>
    </source>
</evidence>
<dbReference type="InterPro" id="IPR027246">
    <property type="entry name" value="Porin_Euk/Tom40"/>
</dbReference>
<evidence type="ECO:0000313" key="15">
    <source>
        <dbReference type="Proteomes" id="UP001201980"/>
    </source>
</evidence>
<dbReference type="CDD" id="cd07305">
    <property type="entry name" value="Porin3_Tom40"/>
    <property type="match status" value="1"/>
</dbReference>
<dbReference type="PANTHER" id="PTHR10802">
    <property type="entry name" value="MITOCHONDRIAL IMPORT RECEPTOR SUBUNIT TOM40"/>
    <property type="match status" value="1"/>
</dbReference>
<proteinExistence type="inferred from homology"/>
<comment type="subcellular location">
    <subcellularLocation>
        <location evidence="1">Mitochondrion outer membrane</location>
        <topology evidence="1">Multi-pass membrane protein</topology>
    </subcellularLocation>
</comment>
<dbReference type="GO" id="GO:0006811">
    <property type="term" value="P:monoatomic ion transport"/>
    <property type="evidence" value="ECO:0007669"/>
    <property type="project" value="UniProtKB-KW"/>
</dbReference>
<keyword evidence="7" id="KW-0653">Protein transport</keyword>
<dbReference type="Pfam" id="PF01459">
    <property type="entry name" value="Porin_3"/>
    <property type="match status" value="1"/>
</dbReference>
<keyword evidence="15" id="KW-1185">Reference proteome</keyword>
<evidence type="ECO:0000256" key="11">
    <source>
        <dbReference type="ARBA" id="ARBA00023136"/>
    </source>
</evidence>
<evidence type="ECO:0000256" key="13">
    <source>
        <dbReference type="ARBA" id="ARBA00078731"/>
    </source>
</evidence>
<dbReference type="Proteomes" id="UP001201980">
    <property type="component" value="Unassembled WGS sequence"/>
</dbReference>
<dbReference type="FunFam" id="2.40.160.10:FF:000009">
    <property type="entry name" value="Mitochondrial import receptor subunit TOM40"/>
    <property type="match status" value="1"/>
</dbReference>
<evidence type="ECO:0000256" key="5">
    <source>
        <dbReference type="ARBA" id="ARBA00022692"/>
    </source>
</evidence>
<keyword evidence="8" id="KW-0406">Ion transport</keyword>
<dbReference type="AlphaFoldDB" id="A0AAD5RVW3"/>
<dbReference type="GO" id="GO:0015288">
    <property type="term" value="F:porin activity"/>
    <property type="evidence" value="ECO:0007669"/>
    <property type="project" value="UniProtKB-KW"/>
</dbReference>
<evidence type="ECO:0000256" key="2">
    <source>
        <dbReference type="ARBA" id="ARBA00010510"/>
    </source>
</evidence>
<evidence type="ECO:0000256" key="4">
    <source>
        <dbReference type="ARBA" id="ARBA00022452"/>
    </source>
</evidence>
<sequence length="344" mass="37923">MDSFRQLAFNNPISATVSDVYQSFSDRRSQLGLSNPGTIENISKEVQRDVFLANFMFSGLRADINKAFSISPLFQVSHQFFMGERQSPYTFAAMYGTNQVFLQGSLDNDGSLSSRFNYRWGPSLITKTQIALSSQGDMAQFEHEYTGDDFTASLKMLNPSYLSDGLTGTFVSSYLQSVTPKLALGLESVWQRQAMTDGPQTAVSYMGRYRSEDWVASVQLQAQGALNTSYWRKLSDRVQAGVDINLSLVPSPSMMGFKKEGLTTLGAKYQFRMSTFRAQIDSAGKLAVLLEKHVAPAVMMTFAVDVDQVNQQAKLGIGISVESGGEELQEQQEALGGQGPNIPF</sequence>
<organism evidence="14 15">
    <name type="scientific">Zalerion maritima</name>
    <dbReference type="NCBI Taxonomy" id="339359"/>
    <lineage>
        <taxon>Eukaryota</taxon>
        <taxon>Fungi</taxon>
        <taxon>Dikarya</taxon>
        <taxon>Ascomycota</taxon>
        <taxon>Pezizomycotina</taxon>
        <taxon>Sordariomycetes</taxon>
        <taxon>Lulworthiomycetidae</taxon>
        <taxon>Lulworthiales</taxon>
        <taxon>Lulworthiaceae</taxon>
        <taxon>Zalerion</taxon>
    </lineage>
</organism>